<dbReference type="EC" id="2.7.13.3" evidence="2"/>
<reference evidence="4" key="1">
    <citation type="submission" date="2021-03" db="EMBL/GenBank/DDBJ databases">
        <title>Fibrella sp. HMF5335 genome sequencing and assembly.</title>
        <authorList>
            <person name="Kang H."/>
            <person name="Kim H."/>
            <person name="Bae S."/>
            <person name="Joh K."/>
        </authorList>
    </citation>
    <scope>NUCLEOTIDE SEQUENCE</scope>
    <source>
        <strain evidence="4">HMF5335</strain>
    </source>
</reference>
<proteinExistence type="predicted"/>
<dbReference type="PRINTS" id="PR00344">
    <property type="entry name" value="BCTRLSENSOR"/>
</dbReference>
<gene>
    <name evidence="4" type="ORF">J2I47_00945</name>
</gene>
<dbReference type="SUPFAM" id="SSF55874">
    <property type="entry name" value="ATPase domain of HSP90 chaperone/DNA topoisomerase II/histidine kinase"/>
    <property type="match status" value="1"/>
</dbReference>
<dbReference type="InterPro" id="IPR004358">
    <property type="entry name" value="Sig_transdc_His_kin-like_C"/>
</dbReference>
<dbReference type="EMBL" id="JAFMYV010000001">
    <property type="protein sequence ID" value="MBO0935101.1"/>
    <property type="molecule type" value="Genomic_DNA"/>
</dbReference>
<comment type="catalytic activity">
    <reaction evidence="1">
        <text>ATP + protein L-histidine = ADP + protein N-phospho-L-histidine.</text>
        <dbReference type="EC" id="2.7.13.3"/>
    </reaction>
</comment>
<evidence type="ECO:0000313" key="5">
    <source>
        <dbReference type="Proteomes" id="UP000664034"/>
    </source>
</evidence>
<protein>
    <recommendedName>
        <fullName evidence="2">histidine kinase</fullName>
        <ecNumber evidence="2">2.7.13.3</ecNumber>
    </recommendedName>
</protein>
<dbReference type="InterPro" id="IPR003594">
    <property type="entry name" value="HATPase_dom"/>
</dbReference>
<accession>A0A939GB28</accession>
<sequence length="97" mass="10821">MIYLLSQYNIRKIILCFPTNQIEAFYVTICKLIHLNDHNDEYLNWESGIAVFRSVEASGTGLGLAISSEFIQSMNGQIGLDTTVTDGAAFWFTLPVA</sequence>
<evidence type="ECO:0000256" key="1">
    <source>
        <dbReference type="ARBA" id="ARBA00000085"/>
    </source>
</evidence>
<dbReference type="AlphaFoldDB" id="A0A939GB28"/>
<evidence type="ECO:0000259" key="3">
    <source>
        <dbReference type="Pfam" id="PF02518"/>
    </source>
</evidence>
<dbReference type="InterPro" id="IPR036890">
    <property type="entry name" value="HATPase_C_sf"/>
</dbReference>
<dbReference type="Proteomes" id="UP000664034">
    <property type="component" value="Unassembled WGS sequence"/>
</dbReference>
<dbReference type="Pfam" id="PF02518">
    <property type="entry name" value="HATPase_c"/>
    <property type="match status" value="1"/>
</dbReference>
<name>A0A939GB28_9BACT</name>
<dbReference type="Gene3D" id="3.30.565.10">
    <property type="entry name" value="Histidine kinase-like ATPase, C-terminal domain"/>
    <property type="match status" value="1"/>
</dbReference>
<evidence type="ECO:0000256" key="2">
    <source>
        <dbReference type="ARBA" id="ARBA00012438"/>
    </source>
</evidence>
<evidence type="ECO:0000313" key="4">
    <source>
        <dbReference type="EMBL" id="MBO0935101.1"/>
    </source>
</evidence>
<organism evidence="4 5">
    <name type="scientific">Fibrella rubiginis</name>
    <dbReference type="NCBI Taxonomy" id="2817060"/>
    <lineage>
        <taxon>Bacteria</taxon>
        <taxon>Pseudomonadati</taxon>
        <taxon>Bacteroidota</taxon>
        <taxon>Cytophagia</taxon>
        <taxon>Cytophagales</taxon>
        <taxon>Spirosomataceae</taxon>
        <taxon>Fibrella</taxon>
    </lineage>
</organism>
<comment type="caution">
    <text evidence="4">The sequence shown here is derived from an EMBL/GenBank/DDBJ whole genome shotgun (WGS) entry which is preliminary data.</text>
</comment>
<dbReference type="GO" id="GO:0004673">
    <property type="term" value="F:protein histidine kinase activity"/>
    <property type="evidence" value="ECO:0007669"/>
    <property type="project" value="UniProtKB-EC"/>
</dbReference>
<keyword evidence="5" id="KW-1185">Reference proteome</keyword>
<feature type="domain" description="Histidine kinase/HSP90-like ATPase" evidence="3">
    <location>
        <begin position="54"/>
        <end position="96"/>
    </location>
</feature>